<name>A0A5S6Q9P8_TRIMR</name>
<organism evidence="1 2">
    <name type="scientific">Trichuris muris</name>
    <name type="common">Mouse whipworm</name>
    <dbReference type="NCBI Taxonomy" id="70415"/>
    <lineage>
        <taxon>Eukaryota</taxon>
        <taxon>Metazoa</taxon>
        <taxon>Ecdysozoa</taxon>
        <taxon>Nematoda</taxon>
        <taxon>Enoplea</taxon>
        <taxon>Dorylaimia</taxon>
        <taxon>Trichinellida</taxon>
        <taxon>Trichuridae</taxon>
        <taxon>Trichuris</taxon>
    </lineage>
</organism>
<dbReference type="PANTHER" id="PTHR45913">
    <property type="entry name" value="EPM2A-INTERACTING PROTEIN 1"/>
    <property type="match status" value="1"/>
</dbReference>
<dbReference type="PANTHER" id="PTHR45913:SF22">
    <property type="entry name" value="SCAN BOX DOMAIN-CONTAINING PROTEIN"/>
    <property type="match status" value="1"/>
</dbReference>
<proteinExistence type="predicted"/>
<accession>A0A5S6Q9P8</accession>
<sequence length="569" mass="65736">MLIAKTGHSHTIGEELLIPVISDVIQTVLHRPGADVVKTIPLSNNTVQRRIDEMANNVEDALCSSLRTTQFSLQIDESCLPGNEALLLTYVRFIKDEKLVQELLFAEELLTDTKGARIFILMKAYFAGKKIPLTNIVSAETEGAPSMSGIYRGFIAFLKQEVPDVLAVHCVIHRQHLVAKKLSERLNCSLRIFRKMCEENDESYNRLLLHTEVRWPSKGDCLNRFYGLFGTVLNFFEEHDVSLCEDVKKSKNDIAYMADLYSKFNEMNLQLQGDNVNLISTKTVVCSFIKKLATFKNYFAREELRQFPKLFEINEEAKIRDEDIEILLAWKSLLGSSIHFQEELVQLQCNEELKSKFKHGCQAFWLQQKIPSIYPRLWAICDSSEMKCANIYLIFCLLQTWHSSCSMFLGCPETDDEMTEAEQVKDYIFLRCDDRCAKQKHLWDTASLMDDDYFKRFKYYDLCFRACAKSIKIAHKDNGWTMYSQIKIQKETSNQTLLNDLHAKREMLEAEANFFLDYSCGTTTISSMMEISQSAVNTTKVEALRGMCREVGTKLWERLPYFCLLYVDK</sequence>
<dbReference type="WBParaSite" id="TMUE_1000003918.1">
    <property type="protein sequence ID" value="TMUE_1000003918.1"/>
    <property type="gene ID" value="WBGene00292110"/>
</dbReference>
<dbReference type="Proteomes" id="UP000046395">
    <property type="component" value="Unassembled WGS sequence"/>
</dbReference>
<reference evidence="2" key="1">
    <citation type="submission" date="2019-12" db="UniProtKB">
        <authorList>
            <consortium name="WormBaseParasite"/>
        </authorList>
    </citation>
    <scope>IDENTIFICATION</scope>
</reference>
<evidence type="ECO:0000313" key="2">
    <source>
        <dbReference type="WBParaSite" id="TMUE_1000003918.1"/>
    </source>
</evidence>
<protein>
    <submittedName>
        <fullName evidence="2">DUF4371 domain-containing protein</fullName>
    </submittedName>
</protein>
<keyword evidence="1" id="KW-1185">Reference proteome</keyword>
<evidence type="ECO:0000313" key="1">
    <source>
        <dbReference type="Proteomes" id="UP000046395"/>
    </source>
</evidence>
<dbReference type="AlphaFoldDB" id="A0A5S6Q9P8"/>
<dbReference type="STRING" id="70415.A0A5S6Q9P8"/>